<comment type="caution">
    <text evidence="1">The sequence shown here is derived from an EMBL/GenBank/DDBJ whole genome shotgun (WGS) entry which is preliminary data.</text>
</comment>
<accession>A0ABN7XGS0</accession>
<feature type="non-terminal residue" evidence="1">
    <location>
        <position position="41"/>
    </location>
</feature>
<proteinExistence type="predicted"/>
<sequence length="41" mass="4640">VVKQGLLILPLQQYLISLSLFFGKGNYFPVTTLQDRLCQAL</sequence>
<protein>
    <submittedName>
        <fullName evidence="1">42264_t:CDS:1</fullName>
    </submittedName>
</protein>
<keyword evidence="2" id="KW-1185">Reference proteome</keyword>
<feature type="non-terminal residue" evidence="1">
    <location>
        <position position="1"/>
    </location>
</feature>
<gene>
    <name evidence="1" type="ORF">GMARGA_LOCUS43314</name>
</gene>
<evidence type="ECO:0000313" key="2">
    <source>
        <dbReference type="Proteomes" id="UP000789901"/>
    </source>
</evidence>
<reference evidence="1 2" key="1">
    <citation type="submission" date="2021-06" db="EMBL/GenBank/DDBJ databases">
        <authorList>
            <person name="Kallberg Y."/>
            <person name="Tangrot J."/>
            <person name="Rosling A."/>
        </authorList>
    </citation>
    <scope>NUCLEOTIDE SEQUENCE [LARGE SCALE GENOMIC DNA]</scope>
    <source>
        <strain evidence="1 2">120-4 pot B 10/14</strain>
    </source>
</reference>
<name>A0ABN7XGS0_GIGMA</name>
<dbReference type="Proteomes" id="UP000789901">
    <property type="component" value="Unassembled WGS sequence"/>
</dbReference>
<evidence type="ECO:0000313" key="1">
    <source>
        <dbReference type="EMBL" id="CAG8854493.1"/>
    </source>
</evidence>
<organism evidence="1 2">
    <name type="scientific">Gigaspora margarita</name>
    <dbReference type="NCBI Taxonomy" id="4874"/>
    <lineage>
        <taxon>Eukaryota</taxon>
        <taxon>Fungi</taxon>
        <taxon>Fungi incertae sedis</taxon>
        <taxon>Mucoromycota</taxon>
        <taxon>Glomeromycotina</taxon>
        <taxon>Glomeromycetes</taxon>
        <taxon>Diversisporales</taxon>
        <taxon>Gigasporaceae</taxon>
        <taxon>Gigaspora</taxon>
    </lineage>
</organism>
<dbReference type="EMBL" id="CAJVQB010138745">
    <property type="protein sequence ID" value="CAG8854493.1"/>
    <property type="molecule type" value="Genomic_DNA"/>
</dbReference>